<evidence type="ECO:0000313" key="2">
    <source>
        <dbReference type="Proteomes" id="UP000653565"/>
    </source>
</evidence>
<evidence type="ECO:0008006" key="3">
    <source>
        <dbReference type="Google" id="ProtNLM"/>
    </source>
</evidence>
<dbReference type="OrthoDB" id="2123952at2759"/>
<comment type="caution">
    <text evidence="1">The sequence shown here is derived from an EMBL/GenBank/DDBJ whole genome shotgun (WGS) entry which is preliminary data.</text>
</comment>
<protein>
    <recommendedName>
        <fullName evidence="3">C6 finger domain-containing protein</fullName>
    </recommendedName>
</protein>
<dbReference type="PANTHER" id="PTHR47431">
    <property type="entry name" value="ZN(II)2CYS6 TRANSCRIPTION FACTOR (EUROFUNG)-RELATED"/>
    <property type="match status" value="1"/>
</dbReference>
<name>A0A8H4MCJ6_9EURO</name>
<reference evidence="1" key="2">
    <citation type="submission" date="2020-04" db="EMBL/GenBank/DDBJ databases">
        <authorList>
            <person name="Santos R.A.C."/>
            <person name="Steenwyk J.L."/>
            <person name="Rivero-Menendez O."/>
            <person name="Mead M.E."/>
            <person name="Silva L.P."/>
            <person name="Bastos R.W."/>
            <person name="Alastruey-Izquierdo A."/>
            <person name="Goldman G.H."/>
            <person name="Rokas A."/>
        </authorList>
    </citation>
    <scope>NUCLEOTIDE SEQUENCE</scope>
    <source>
        <strain evidence="1">CNM-CM6805</strain>
    </source>
</reference>
<keyword evidence="2" id="KW-1185">Reference proteome</keyword>
<gene>
    <name evidence="1" type="ORF">CNMCM6805_004646</name>
</gene>
<organism evidence="1 2">
    <name type="scientific">Aspergillus fumigatiaffinis</name>
    <dbReference type="NCBI Taxonomy" id="340414"/>
    <lineage>
        <taxon>Eukaryota</taxon>
        <taxon>Fungi</taxon>
        <taxon>Dikarya</taxon>
        <taxon>Ascomycota</taxon>
        <taxon>Pezizomycotina</taxon>
        <taxon>Eurotiomycetes</taxon>
        <taxon>Eurotiomycetidae</taxon>
        <taxon>Eurotiales</taxon>
        <taxon>Aspergillaceae</taxon>
        <taxon>Aspergillus</taxon>
        <taxon>Aspergillus subgen. Fumigati</taxon>
    </lineage>
</organism>
<accession>A0A8H4MCJ6</accession>
<reference evidence="1" key="1">
    <citation type="journal article" date="2020" name="bioRxiv">
        <title>Genomic and phenotypic heterogeneity of clinical isolates of the human pathogens Aspergillus fumigatus, Aspergillus lentulus and Aspergillus fumigatiaffinis.</title>
        <authorList>
            <person name="dos Santos R.A.C."/>
            <person name="Steenwyk J.L."/>
            <person name="Rivero-Menendez O."/>
            <person name="Mead M.E."/>
            <person name="Silva L.P."/>
            <person name="Bastos R.W."/>
            <person name="Alastruey-Izquierdo A."/>
            <person name="Goldman G.H."/>
            <person name="Rokas A."/>
        </authorList>
    </citation>
    <scope>NUCLEOTIDE SEQUENCE</scope>
    <source>
        <strain evidence="1">CNM-CM6805</strain>
    </source>
</reference>
<sequence length="467" mass="51673">MGTAPSPVETPTVTLRAYRCDQDLINAYYIFIHPYFPFLPPPIVPQHEDRPVSLTVPDAEPSRSCLPSMSRSPLGLAIAAILILIPMPEDANPMREPASKLRRSYSELYAQAALAGVESFLDEYEHMGTAFSSDMDLSRAPQSPLQSSLPLPVEPVLALTLLAIYEYVQRSNVAKMRARANQALTTAMDLSLHTASSVSSDYSDAIRRAWWMVLTRERVESRLPSLRDQIQKLDTFICEVAAEADRFRCVTNYSGAEADASRNLWAMSRALIHTSRLKLHRFRAFLDHPIFLADHCDLPSINTVEFSRPPHRVSASRVADIECIFPFTEQESTSICLKSALVISRVFRHLSSPNPDIGLEADGKASGRPRSPRGLPHMACCTLQGVYAICMLLSKVRTALCSGDLSSCYYLLDRPTPTTDVQDAERLIEELQQGLNALSASIRADAVFEGMAAVAREMEGTLSAIID</sequence>
<proteinExistence type="predicted"/>
<dbReference type="AlphaFoldDB" id="A0A8H4MCJ6"/>
<dbReference type="Proteomes" id="UP000653565">
    <property type="component" value="Unassembled WGS sequence"/>
</dbReference>
<evidence type="ECO:0000313" key="1">
    <source>
        <dbReference type="EMBL" id="KAF4240842.1"/>
    </source>
</evidence>
<dbReference type="PANTHER" id="PTHR47431:SF5">
    <property type="entry name" value="ZN(II)2CYS6 TRANSCRIPTION FACTOR (EUROFUNG)"/>
    <property type="match status" value="1"/>
</dbReference>
<dbReference type="EMBL" id="JAAAPX010000024">
    <property type="protein sequence ID" value="KAF4240842.1"/>
    <property type="molecule type" value="Genomic_DNA"/>
</dbReference>